<protein>
    <submittedName>
        <fullName evidence="1">Uncharacterized protein</fullName>
    </submittedName>
</protein>
<dbReference type="EMBL" id="LXQA010037470">
    <property type="protein sequence ID" value="MCH98392.1"/>
    <property type="molecule type" value="Genomic_DNA"/>
</dbReference>
<proteinExistence type="predicted"/>
<evidence type="ECO:0000313" key="2">
    <source>
        <dbReference type="Proteomes" id="UP000265520"/>
    </source>
</evidence>
<gene>
    <name evidence="1" type="ORF">A2U01_0019394</name>
</gene>
<comment type="caution">
    <text evidence="1">The sequence shown here is derived from an EMBL/GenBank/DDBJ whole genome shotgun (WGS) entry which is preliminary data.</text>
</comment>
<accession>A0A392NF71</accession>
<dbReference type="PANTHER" id="PTHR39104:SF1">
    <property type="entry name" value="AMINO ACID-LIGASE"/>
    <property type="match status" value="1"/>
</dbReference>
<reference evidence="1 2" key="1">
    <citation type="journal article" date="2018" name="Front. Plant Sci.">
        <title>Red Clover (Trifolium pratense) and Zigzag Clover (T. medium) - A Picture of Genomic Similarities and Differences.</title>
        <authorList>
            <person name="Dluhosova J."/>
            <person name="Istvanek J."/>
            <person name="Nedelnik J."/>
            <person name="Repkova J."/>
        </authorList>
    </citation>
    <scope>NUCLEOTIDE SEQUENCE [LARGE SCALE GENOMIC DNA]</scope>
    <source>
        <strain evidence="2">cv. 10/8</strain>
        <tissue evidence="1">Leaf</tissue>
    </source>
</reference>
<name>A0A392NF71_9FABA</name>
<dbReference type="AlphaFoldDB" id="A0A392NF71"/>
<evidence type="ECO:0000313" key="1">
    <source>
        <dbReference type="EMBL" id="MCH98392.1"/>
    </source>
</evidence>
<organism evidence="1 2">
    <name type="scientific">Trifolium medium</name>
    <dbReference type="NCBI Taxonomy" id="97028"/>
    <lineage>
        <taxon>Eukaryota</taxon>
        <taxon>Viridiplantae</taxon>
        <taxon>Streptophyta</taxon>
        <taxon>Embryophyta</taxon>
        <taxon>Tracheophyta</taxon>
        <taxon>Spermatophyta</taxon>
        <taxon>Magnoliopsida</taxon>
        <taxon>eudicotyledons</taxon>
        <taxon>Gunneridae</taxon>
        <taxon>Pentapetalae</taxon>
        <taxon>rosids</taxon>
        <taxon>fabids</taxon>
        <taxon>Fabales</taxon>
        <taxon>Fabaceae</taxon>
        <taxon>Papilionoideae</taxon>
        <taxon>50 kb inversion clade</taxon>
        <taxon>NPAAA clade</taxon>
        <taxon>Hologalegina</taxon>
        <taxon>IRL clade</taxon>
        <taxon>Trifolieae</taxon>
        <taxon>Trifolium</taxon>
    </lineage>
</organism>
<dbReference type="PANTHER" id="PTHR39104">
    <property type="entry name" value="AMINO ACID-LIGASE"/>
    <property type="match status" value="1"/>
</dbReference>
<keyword evidence="2" id="KW-1185">Reference proteome</keyword>
<sequence>RGVDLISSSLTWNSLLSFFSAKGLSTGKHDHDAVLVTGKVVNKECGKLTLNIYVNSYNLQEI</sequence>
<feature type="non-terminal residue" evidence="1">
    <location>
        <position position="1"/>
    </location>
</feature>
<dbReference type="Proteomes" id="UP000265520">
    <property type="component" value="Unassembled WGS sequence"/>
</dbReference>